<protein>
    <submittedName>
        <fullName evidence="1">Uncharacterized protein</fullName>
    </submittedName>
</protein>
<dbReference type="AlphaFoldDB" id="A0A0H5D4I6"/>
<proteinExistence type="predicted"/>
<dbReference type="EMBL" id="CVRL01000036">
    <property type="protein sequence ID" value="CRL11939.1"/>
    <property type="molecule type" value="Genomic_DNA"/>
</dbReference>
<reference evidence="2" key="1">
    <citation type="submission" date="2015-05" db="EMBL/GenBank/DDBJ databases">
        <authorList>
            <person name="Rodrigo-Torres Lidia"/>
            <person name="Arahal R.David."/>
        </authorList>
    </citation>
    <scope>NUCLEOTIDE SEQUENCE [LARGE SCALE GENOMIC DNA]</scope>
    <source>
        <strain evidence="2">CECT 7321</strain>
    </source>
</reference>
<accession>A0A0H5D4I6</accession>
<sequence>MMEMKERGLSSDSPWSETQVLLPFLAQTASPAFEQEWKSAYEGYETEYDAVNYRLMYLAASGQAQAAADYISGDPSSDHLYWAGELANASRINHTREADRAVHGLTRLSLENKESEELSAHELYGLLWVSHLLN</sequence>
<evidence type="ECO:0000313" key="1">
    <source>
        <dbReference type="EMBL" id="CRL11939.1"/>
    </source>
</evidence>
<organism evidence="1 2">
    <name type="scientific">Phaeobacter italicus</name>
    <dbReference type="NCBI Taxonomy" id="481446"/>
    <lineage>
        <taxon>Bacteria</taxon>
        <taxon>Pseudomonadati</taxon>
        <taxon>Pseudomonadota</taxon>
        <taxon>Alphaproteobacteria</taxon>
        <taxon>Rhodobacterales</taxon>
        <taxon>Roseobacteraceae</taxon>
        <taxon>Phaeobacter</taxon>
    </lineage>
</organism>
<gene>
    <name evidence="1" type="ORF">NIT7321_02810</name>
</gene>
<dbReference type="Proteomes" id="UP000043764">
    <property type="component" value="Unassembled WGS sequence"/>
</dbReference>
<keyword evidence="2" id="KW-1185">Reference proteome</keyword>
<evidence type="ECO:0000313" key="2">
    <source>
        <dbReference type="Proteomes" id="UP000043764"/>
    </source>
</evidence>
<name>A0A0H5D4I6_9RHOB</name>